<name>A0A2T0T1K9_9PSEU</name>
<organism evidence="2 3">
    <name type="scientific">Umezawaea tangerina</name>
    <dbReference type="NCBI Taxonomy" id="84725"/>
    <lineage>
        <taxon>Bacteria</taxon>
        <taxon>Bacillati</taxon>
        <taxon>Actinomycetota</taxon>
        <taxon>Actinomycetes</taxon>
        <taxon>Pseudonocardiales</taxon>
        <taxon>Pseudonocardiaceae</taxon>
        <taxon>Umezawaea</taxon>
    </lineage>
</organism>
<dbReference type="EMBL" id="PVTF01000007">
    <property type="protein sequence ID" value="PRY39537.1"/>
    <property type="molecule type" value="Genomic_DNA"/>
</dbReference>
<evidence type="ECO:0000313" key="3">
    <source>
        <dbReference type="Proteomes" id="UP000239494"/>
    </source>
</evidence>
<dbReference type="Proteomes" id="UP000239494">
    <property type="component" value="Unassembled WGS sequence"/>
</dbReference>
<dbReference type="SUPFAM" id="SSF103196">
    <property type="entry name" value="Roadblock/LC7 domain"/>
    <property type="match status" value="1"/>
</dbReference>
<evidence type="ECO:0000259" key="1">
    <source>
        <dbReference type="SMART" id="SM00960"/>
    </source>
</evidence>
<sequence length="139" mass="14472">MMPAVTDNALGWMLDQALQGVPHALDAILFSTDGLLIAHSAGLGRDDAEPLAAGLSASAALARQNSGTLADGPRGWRQSIDEYEGGYRLLMAAGPGAMLAATASTRVNLGELTYQLQKLVQRVGKELTSPPRQDTGSPS</sequence>
<dbReference type="SMART" id="SM00960">
    <property type="entry name" value="Robl_LC7"/>
    <property type="match status" value="1"/>
</dbReference>
<evidence type="ECO:0000313" key="2">
    <source>
        <dbReference type="EMBL" id="PRY39537.1"/>
    </source>
</evidence>
<comment type="caution">
    <text evidence="2">The sequence shown here is derived from an EMBL/GenBank/DDBJ whole genome shotgun (WGS) entry which is preliminary data.</text>
</comment>
<dbReference type="PANTHER" id="PTHR36222:SF1">
    <property type="entry name" value="SERINE PROTEASE INHIBITOR RV3364C"/>
    <property type="match status" value="1"/>
</dbReference>
<dbReference type="Gene3D" id="3.30.450.30">
    <property type="entry name" value="Dynein light chain 2a, cytoplasmic"/>
    <property type="match status" value="1"/>
</dbReference>
<reference evidence="2 3" key="1">
    <citation type="submission" date="2018-03" db="EMBL/GenBank/DDBJ databases">
        <title>Genomic Encyclopedia of Archaeal and Bacterial Type Strains, Phase II (KMG-II): from individual species to whole genera.</title>
        <authorList>
            <person name="Goeker M."/>
        </authorList>
    </citation>
    <scope>NUCLEOTIDE SEQUENCE [LARGE SCALE GENOMIC DNA]</scope>
    <source>
        <strain evidence="2 3">DSM 44720</strain>
    </source>
</reference>
<protein>
    <submittedName>
        <fullName evidence="2">Putative regulator of Ras-like GTPase activity (Roadblock/LC7/MglB family)</fullName>
    </submittedName>
</protein>
<dbReference type="AlphaFoldDB" id="A0A2T0T1K9"/>
<accession>A0A2T0T1K9</accession>
<feature type="domain" description="Roadblock/LAMTOR2" evidence="1">
    <location>
        <begin position="11"/>
        <end position="103"/>
    </location>
</feature>
<gene>
    <name evidence="2" type="ORF">CLV43_107120</name>
</gene>
<dbReference type="InterPro" id="IPR053141">
    <property type="entry name" value="Mycobact_SerProt_Inhib_Rv3364c"/>
</dbReference>
<dbReference type="PANTHER" id="PTHR36222">
    <property type="entry name" value="SERINE PROTEASE INHIBITOR RV3364C"/>
    <property type="match status" value="1"/>
</dbReference>
<keyword evidence="3" id="KW-1185">Reference proteome</keyword>
<dbReference type="Pfam" id="PF03259">
    <property type="entry name" value="Robl_LC7"/>
    <property type="match status" value="1"/>
</dbReference>
<proteinExistence type="predicted"/>
<dbReference type="InterPro" id="IPR004942">
    <property type="entry name" value="Roadblock/LAMTOR2_dom"/>
</dbReference>